<organism evidence="2 3">
    <name type="scientific">Batrachochytrium dendrobatidis (strain JAM81 / FGSC 10211)</name>
    <name type="common">Frog chytrid fungus</name>
    <dbReference type="NCBI Taxonomy" id="684364"/>
    <lineage>
        <taxon>Eukaryota</taxon>
        <taxon>Fungi</taxon>
        <taxon>Fungi incertae sedis</taxon>
        <taxon>Chytridiomycota</taxon>
        <taxon>Chytridiomycota incertae sedis</taxon>
        <taxon>Chytridiomycetes</taxon>
        <taxon>Rhizophydiales</taxon>
        <taxon>Rhizophydiales incertae sedis</taxon>
        <taxon>Batrachochytrium</taxon>
    </lineage>
</organism>
<evidence type="ECO:0000256" key="1">
    <source>
        <dbReference type="SAM" id="MobiDB-lite"/>
    </source>
</evidence>
<feature type="compositionally biased region" description="Polar residues" evidence="1">
    <location>
        <begin position="81"/>
        <end position="91"/>
    </location>
</feature>
<dbReference type="EMBL" id="GL882891">
    <property type="protein sequence ID" value="EGF77685.1"/>
    <property type="molecule type" value="Genomic_DNA"/>
</dbReference>
<dbReference type="RefSeq" id="XP_006681735.1">
    <property type="nucleotide sequence ID" value="XM_006681672.1"/>
</dbReference>
<feature type="region of interest" description="Disordered" evidence="1">
    <location>
        <begin position="81"/>
        <end position="101"/>
    </location>
</feature>
<evidence type="ECO:0000313" key="2">
    <source>
        <dbReference type="EMBL" id="EGF77685.1"/>
    </source>
</evidence>
<evidence type="ECO:0000313" key="3">
    <source>
        <dbReference type="Proteomes" id="UP000007241"/>
    </source>
</evidence>
<dbReference type="HOGENOM" id="CLU_2291163_0_0_1"/>
<accession>F4PAH2</accession>
<protein>
    <submittedName>
        <fullName evidence="2">Expressed protein</fullName>
    </submittedName>
</protein>
<dbReference type="AlphaFoldDB" id="F4PAH2"/>
<reference evidence="2 3" key="1">
    <citation type="submission" date="2009-12" db="EMBL/GenBank/DDBJ databases">
        <title>The draft genome of Batrachochytrium dendrobatidis.</title>
        <authorList>
            <consortium name="US DOE Joint Genome Institute (JGI-PGF)"/>
            <person name="Kuo A."/>
            <person name="Salamov A."/>
            <person name="Schmutz J."/>
            <person name="Lucas S."/>
            <person name="Pitluck S."/>
            <person name="Rosenblum E."/>
            <person name="Stajich J."/>
            <person name="Eisen M."/>
            <person name="Grigoriev I.V."/>
        </authorList>
    </citation>
    <scope>NUCLEOTIDE SEQUENCE [LARGE SCALE GENOMIC DNA]</scope>
    <source>
        <strain evidence="3">JAM81 / FGSC 10211</strain>
    </source>
</reference>
<gene>
    <name evidence="2" type="ORF">BATDEDRAFT_37364</name>
</gene>
<dbReference type="GeneID" id="18241385"/>
<sequence length="101" mass="10972">MENIFNGSVSVSQGAPLLHMDNELLRQNSNRKKSETRISAAVGRAAGSPETSIRIRSHSSGYISKTFSGIDPSRLSVSNTTTRSIAVSKTHTSSRRITPRE</sequence>
<keyword evidence="3" id="KW-1185">Reference proteome</keyword>
<name>F4PAH2_BATDJ</name>
<feature type="region of interest" description="Disordered" evidence="1">
    <location>
        <begin position="28"/>
        <end position="51"/>
    </location>
</feature>
<dbReference type="Proteomes" id="UP000007241">
    <property type="component" value="Unassembled WGS sequence"/>
</dbReference>
<dbReference type="InParanoid" id="F4PAH2"/>
<proteinExistence type="predicted"/>